<organism evidence="11 12">
    <name type="scientific">Sphingomonas trueperi</name>
    <dbReference type="NCBI Taxonomy" id="53317"/>
    <lineage>
        <taxon>Bacteria</taxon>
        <taxon>Pseudomonadati</taxon>
        <taxon>Pseudomonadota</taxon>
        <taxon>Alphaproteobacteria</taxon>
        <taxon>Sphingomonadales</taxon>
        <taxon>Sphingomonadaceae</taxon>
        <taxon>Sphingomonas</taxon>
    </lineage>
</organism>
<dbReference type="Pfam" id="PF21082">
    <property type="entry name" value="MS_channel_3rd"/>
    <property type="match status" value="1"/>
</dbReference>
<keyword evidence="6 7" id="KW-0472">Membrane</keyword>
<feature type="transmembrane region" description="Helical" evidence="7">
    <location>
        <begin position="31"/>
        <end position="51"/>
    </location>
</feature>
<dbReference type="InterPro" id="IPR011066">
    <property type="entry name" value="MscS_channel_C_sf"/>
</dbReference>
<feature type="transmembrane region" description="Helical" evidence="7">
    <location>
        <begin position="144"/>
        <end position="168"/>
    </location>
</feature>
<accession>A0A7X6BB82</accession>
<dbReference type="InterPro" id="IPR006685">
    <property type="entry name" value="MscS_channel_2nd"/>
</dbReference>
<feature type="domain" description="Mechanosensitive ion channel transmembrane helices 2/3" evidence="10">
    <location>
        <begin position="154"/>
        <end position="194"/>
    </location>
</feature>
<protein>
    <submittedName>
        <fullName evidence="11">Small-conductance mechanosensitive channel</fullName>
    </submittedName>
</protein>
<comment type="caution">
    <text evidence="11">The sequence shown here is derived from an EMBL/GenBank/DDBJ whole genome shotgun (WGS) entry which is preliminary data.</text>
</comment>
<dbReference type="RefSeq" id="WP_125972761.1">
    <property type="nucleotide sequence ID" value="NZ_BAAADY010000005.1"/>
</dbReference>
<sequence length="388" mass="42571">MLITARAKPSHFERQLQAFIGDTPDWIADHWLSILVATGIAIGIALFLHTLRSWGMRLCRNSDGNGANWYTIFGRTISRTNNFFIVMTAIRLVVNVAETPPLLDKTITFLFTIAVTFQVAIWVREVIFGLIEHRTRGDSPSESLASAVGIIRLLISIALFAIALVMVLGNIGVNVTGLVAGLGVGGIAIGLAAQGIFGDLIAALSILFTRPFRVGDNIKFDQTSGTVAEIGLKSTRVRSFDGEMHIISNRQLLDKELQNLTDRTRIRLPFKIGVAYETPPEKLERLPEMFKEIVEANGATAVRNGFVGFGASSIDYELIAEVATGNWDVGHPTRDRILIAIVRKLAEEGISIPYPTQTTFTAAPDGRIIMPYPDVTPVMRVDKEEGER</sequence>
<dbReference type="Pfam" id="PF21088">
    <property type="entry name" value="MS_channel_1st"/>
    <property type="match status" value="1"/>
</dbReference>
<dbReference type="Gene3D" id="1.10.287.1260">
    <property type="match status" value="1"/>
</dbReference>
<dbReference type="GO" id="GO:0005886">
    <property type="term" value="C:plasma membrane"/>
    <property type="evidence" value="ECO:0007669"/>
    <property type="project" value="UniProtKB-SubCell"/>
</dbReference>
<feature type="transmembrane region" description="Helical" evidence="7">
    <location>
        <begin position="106"/>
        <end position="123"/>
    </location>
</feature>
<evidence type="ECO:0000259" key="9">
    <source>
        <dbReference type="Pfam" id="PF21082"/>
    </source>
</evidence>
<keyword evidence="4 7" id="KW-0812">Transmembrane</keyword>
<keyword evidence="12" id="KW-1185">Reference proteome</keyword>
<evidence type="ECO:0000256" key="3">
    <source>
        <dbReference type="ARBA" id="ARBA00022475"/>
    </source>
</evidence>
<dbReference type="Gene3D" id="2.30.30.60">
    <property type="match status" value="1"/>
</dbReference>
<evidence type="ECO:0000256" key="7">
    <source>
        <dbReference type="SAM" id="Phobius"/>
    </source>
</evidence>
<feature type="domain" description="Mechanosensitive ion channel MscS" evidence="8">
    <location>
        <begin position="196"/>
        <end position="261"/>
    </location>
</feature>
<dbReference type="InterPro" id="IPR011014">
    <property type="entry name" value="MscS_channel_TM-2"/>
</dbReference>
<dbReference type="InterPro" id="IPR010920">
    <property type="entry name" value="LSM_dom_sf"/>
</dbReference>
<evidence type="ECO:0000259" key="10">
    <source>
        <dbReference type="Pfam" id="PF21088"/>
    </source>
</evidence>
<dbReference type="EMBL" id="JAATJB010000002">
    <property type="protein sequence ID" value="NJB96769.1"/>
    <property type="molecule type" value="Genomic_DNA"/>
</dbReference>
<gene>
    <name evidence="11" type="ORF">GGR89_001069</name>
</gene>
<dbReference type="SUPFAM" id="SSF50182">
    <property type="entry name" value="Sm-like ribonucleoproteins"/>
    <property type="match status" value="1"/>
</dbReference>
<dbReference type="AlphaFoldDB" id="A0A7X6BB82"/>
<evidence type="ECO:0000256" key="6">
    <source>
        <dbReference type="ARBA" id="ARBA00023136"/>
    </source>
</evidence>
<proteinExistence type="inferred from homology"/>
<dbReference type="SUPFAM" id="SSF82689">
    <property type="entry name" value="Mechanosensitive channel protein MscS (YggB), C-terminal domain"/>
    <property type="match status" value="1"/>
</dbReference>
<dbReference type="InterPro" id="IPR023408">
    <property type="entry name" value="MscS_beta-dom_sf"/>
</dbReference>
<keyword evidence="3" id="KW-1003">Cell membrane</keyword>
<feature type="transmembrane region" description="Helical" evidence="7">
    <location>
        <begin position="180"/>
        <end position="209"/>
    </location>
</feature>
<evidence type="ECO:0000256" key="2">
    <source>
        <dbReference type="ARBA" id="ARBA00008017"/>
    </source>
</evidence>
<evidence type="ECO:0000313" key="12">
    <source>
        <dbReference type="Proteomes" id="UP000531251"/>
    </source>
</evidence>
<evidence type="ECO:0000259" key="8">
    <source>
        <dbReference type="Pfam" id="PF00924"/>
    </source>
</evidence>
<evidence type="ECO:0000256" key="1">
    <source>
        <dbReference type="ARBA" id="ARBA00004651"/>
    </source>
</evidence>
<dbReference type="PANTHER" id="PTHR30566">
    <property type="entry name" value="YNAI-RELATED MECHANOSENSITIVE ION CHANNEL"/>
    <property type="match status" value="1"/>
</dbReference>
<dbReference type="Gene3D" id="3.30.70.100">
    <property type="match status" value="1"/>
</dbReference>
<dbReference type="SUPFAM" id="SSF82861">
    <property type="entry name" value="Mechanosensitive channel protein MscS (YggB), transmembrane region"/>
    <property type="match status" value="1"/>
</dbReference>
<dbReference type="Pfam" id="PF00924">
    <property type="entry name" value="MS_channel_2nd"/>
    <property type="match status" value="1"/>
</dbReference>
<dbReference type="GO" id="GO:0008381">
    <property type="term" value="F:mechanosensitive monoatomic ion channel activity"/>
    <property type="evidence" value="ECO:0007669"/>
    <property type="project" value="UniProtKB-ARBA"/>
</dbReference>
<comment type="similarity">
    <text evidence="2">Belongs to the MscS (TC 1.A.23) family.</text>
</comment>
<comment type="subcellular location">
    <subcellularLocation>
        <location evidence="1">Cell membrane</location>
        <topology evidence="1">Multi-pass membrane protein</topology>
    </subcellularLocation>
</comment>
<evidence type="ECO:0000313" key="11">
    <source>
        <dbReference type="EMBL" id="NJB96769.1"/>
    </source>
</evidence>
<dbReference type="PANTHER" id="PTHR30566:SF25">
    <property type="entry name" value="INNER MEMBRANE PROTEIN"/>
    <property type="match status" value="1"/>
</dbReference>
<dbReference type="InterPro" id="IPR049278">
    <property type="entry name" value="MS_channel_C"/>
</dbReference>
<evidence type="ECO:0000256" key="5">
    <source>
        <dbReference type="ARBA" id="ARBA00022989"/>
    </source>
</evidence>
<feature type="domain" description="Mechanosensitive ion channel MscS C-terminal" evidence="9">
    <location>
        <begin position="270"/>
        <end position="352"/>
    </location>
</feature>
<evidence type="ECO:0000256" key="4">
    <source>
        <dbReference type="ARBA" id="ARBA00022692"/>
    </source>
</evidence>
<dbReference type="Proteomes" id="UP000531251">
    <property type="component" value="Unassembled WGS sequence"/>
</dbReference>
<name>A0A7X6BB82_9SPHN</name>
<dbReference type="InterPro" id="IPR049142">
    <property type="entry name" value="MS_channel_1st"/>
</dbReference>
<keyword evidence="5 7" id="KW-1133">Transmembrane helix</keyword>
<reference evidence="11 12" key="1">
    <citation type="submission" date="2020-03" db="EMBL/GenBank/DDBJ databases">
        <title>Genomic Encyclopedia of Type Strains, Phase IV (KMG-IV): sequencing the most valuable type-strain genomes for metagenomic binning, comparative biology and taxonomic classification.</title>
        <authorList>
            <person name="Goeker M."/>
        </authorList>
    </citation>
    <scope>NUCLEOTIDE SEQUENCE [LARGE SCALE GENOMIC DNA]</scope>
    <source>
        <strain evidence="11 12">DSM 7225</strain>
    </source>
</reference>